<organism evidence="5 6">
    <name type="scientific">Candidatus Faeciplasma pullistercoris</name>
    <dbReference type="NCBI Taxonomy" id="2840800"/>
    <lineage>
        <taxon>Bacteria</taxon>
        <taxon>Bacillati</taxon>
        <taxon>Bacillota</taxon>
        <taxon>Clostridia</taxon>
        <taxon>Eubacteriales</taxon>
        <taxon>Oscillospiraceae</taxon>
        <taxon>Oscillospiraceae incertae sedis</taxon>
        <taxon>Candidatus Faeciplasma</taxon>
    </lineage>
</organism>
<dbReference type="AlphaFoldDB" id="A0A9D1KJA5"/>
<dbReference type="InterPro" id="IPR004785">
    <property type="entry name" value="RpiB"/>
</dbReference>
<comment type="caution">
    <text evidence="5">The sequence shown here is derived from an EMBL/GenBank/DDBJ whole genome shotgun (WGS) entry which is preliminary data.</text>
</comment>
<dbReference type="Pfam" id="PF02502">
    <property type="entry name" value="LacAB_rpiB"/>
    <property type="match status" value="1"/>
</dbReference>
<dbReference type="PIRSF" id="PIRSF005384">
    <property type="entry name" value="RpiB_LacA_B"/>
    <property type="match status" value="1"/>
</dbReference>
<evidence type="ECO:0000256" key="2">
    <source>
        <dbReference type="ARBA" id="ARBA00023235"/>
    </source>
</evidence>
<dbReference type="InterPro" id="IPR003500">
    <property type="entry name" value="RpiB_LacA_LacB"/>
</dbReference>
<feature type="binding site" evidence="4">
    <location>
        <begin position="66"/>
        <end position="70"/>
    </location>
    <ligand>
        <name>D-ribulose 5-phosphate</name>
        <dbReference type="ChEBI" id="CHEBI:58121"/>
    </ligand>
</feature>
<dbReference type="EMBL" id="DVLL01000012">
    <property type="protein sequence ID" value="HIT58674.1"/>
    <property type="molecule type" value="Genomic_DNA"/>
</dbReference>
<evidence type="ECO:0000256" key="3">
    <source>
        <dbReference type="PIRSR" id="PIRSR005384-1"/>
    </source>
</evidence>
<name>A0A9D1KJA5_9FIRM</name>
<reference evidence="5" key="1">
    <citation type="submission" date="2020-10" db="EMBL/GenBank/DDBJ databases">
        <authorList>
            <person name="Gilroy R."/>
        </authorList>
    </citation>
    <scope>NUCLEOTIDE SEQUENCE</scope>
    <source>
        <strain evidence="5">CHK33-4379</strain>
    </source>
</reference>
<dbReference type="EC" id="5.3.1.6" evidence="5"/>
<gene>
    <name evidence="5" type="primary">rpiB</name>
    <name evidence="5" type="ORF">IAC39_03030</name>
</gene>
<sequence>MKIGIGNDHAGTTLKLEICKHLDEIGVEYVDFGVAPGEAIDYPVAAERVCRQVVNGNVDRAILICGTGIGISIAANKIKGIRACACSDSFSAKYTRLHNDANALCLGGRVVGAGLACELVDLFLNTEFEGGRHQRRVDLITKLEQEGSCE</sequence>
<evidence type="ECO:0000313" key="6">
    <source>
        <dbReference type="Proteomes" id="UP000824136"/>
    </source>
</evidence>
<feature type="binding site" evidence="4">
    <location>
        <position position="136"/>
    </location>
    <ligand>
        <name>D-ribulose 5-phosphate</name>
        <dbReference type="ChEBI" id="CHEBI:58121"/>
    </ligand>
</feature>
<dbReference type="InterPro" id="IPR036569">
    <property type="entry name" value="RpiB_LacA_LacB_sf"/>
</dbReference>
<feature type="binding site" evidence="4">
    <location>
        <position position="109"/>
    </location>
    <ligand>
        <name>D-ribulose 5-phosphate</name>
        <dbReference type="ChEBI" id="CHEBI:58121"/>
    </ligand>
</feature>
<dbReference type="InterPro" id="IPR051812">
    <property type="entry name" value="SPI_LacAB/RpiB"/>
</dbReference>
<accession>A0A9D1KJA5</accession>
<feature type="binding site" evidence="4">
    <location>
        <position position="99"/>
    </location>
    <ligand>
        <name>D-ribulose 5-phosphate</name>
        <dbReference type="ChEBI" id="CHEBI:58121"/>
    </ligand>
</feature>
<dbReference type="GO" id="GO:0005975">
    <property type="term" value="P:carbohydrate metabolic process"/>
    <property type="evidence" value="ECO:0007669"/>
    <property type="project" value="InterPro"/>
</dbReference>
<evidence type="ECO:0000256" key="4">
    <source>
        <dbReference type="PIRSR" id="PIRSR005384-2"/>
    </source>
</evidence>
<reference evidence="5" key="2">
    <citation type="journal article" date="2021" name="PeerJ">
        <title>Extensive microbial diversity within the chicken gut microbiome revealed by metagenomics and culture.</title>
        <authorList>
            <person name="Gilroy R."/>
            <person name="Ravi A."/>
            <person name="Getino M."/>
            <person name="Pursley I."/>
            <person name="Horton D.L."/>
            <person name="Alikhan N.F."/>
            <person name="Baker D."/>
            <person name="Gharbi K."/>
            <person name="Hall N."/>
            <person name="Watson M."/>
            <person name="Adriaenssens E.M."/>
            <person name="Foster-Nyarko E."/>
            <person name="Jarju S."/>
            <person name="Secka A."/>
            <person name="Antonio M."/>
            <person name="Oren A."/>
            <person name="Chaudhuri R.R."/>
            <person name="La Ragione R."/>
            <person name="Hildebrand F."/>
            <person name="Pallen M.J."/>
        </authorList>
    </citation>
    <scope>NUCLEOTIDE SEQUENCE</scope>
    <source>
        <strain evidence="5">CHK33-4379</strain>
    </source>
</reference>
<keyword evidence="2 5" id="KW-0413">Isomerase</keyword>
<feature type="active site" description="Proton donor" evidence="3">
    <location>
        <position position="98"/>
    </location>
</feature>
<protein>
    <submittedName>
        <fullName evidence="5">Ribose 5-phosphate isomerase B</fullName>
        <ecNumber evidence="5">5.3.1.6</ecNumber>
    </submittedName>
</protein>
<comment type="similarity">
    <text evidence="1">Belongs to the LacAB/RpiB family.</text>
</comment>
<dbReference type="NCBIfam" id="NF004051">
    <property type="entry name" value="PRK05571.1"/>
    <property type="match status" value="1"/>
</dbReference>
<feature type="binding site" evidence="4">
    <location>
        <begin position="8"/>
        <end position="9"/>
    </location>
    <ligand>
        <name>D-ribulose 5-phosphate</name>
        <dbReference type="ChEBI" id="CHEBI:58121"/>
    </ligand>
</feature>
<proteinExistence type="inferred from homology"/>
<dbReference type="NCBIfam" id="TIGR00689">
    <property type="entry name" value="rpiB_lacA_lacB"/>
    <property type="match status" value="1"/>
</dbReference>
<evidence type="ECO:0000313" key="5">
    <source>
        <dbReference type="EMBL" id="HIT58674.1"/>
    </source>
</evidence>
<dbReference type="PANTHER" id="PTHR43732">
    <property type="entry name" value="RIBOSE 5-PHOSPHATE ISOMERASE-RELATED"/>
    <property type="match status" value="1"/>
</dbReference>
<feature type="binding site" evidence="4">
    <location>
        <position position="132"/>
    </location>
    <ligand>
        <name>D-ribulose 5-phosphate</name>
        <dbReference type="ChEBI" id="CHEBI:58121"/>
    </ligand>
</feature>
<dbReference type="NCBIfam" id="TIGR01120">
    <property type="entry name" value="rpiB"/>
    <property type="match status" value="1"/>
</dbReference>
<dbReference type="PANTHER" id="PTHR43732:SF1">
    <property type="entry name" value="RIBOSE 5-PHOSPHATE ISOMERASE"/>
    <property type="match status" value="1"/>
</dbReference>
<dbReference type="Gene3D" id="3.40.1400.10">
    <property type="entry name" value="Sugar-phosphate isomerase, RpiB/LacA/LacB"/>
    <property type="match status" value="1"/>
</dbReference>
<dbReference type="SUPFAM" id="SSF89623">
    <property type="entry name" value="Ribose/Galactose isomerase RpiB/AlsB"/>
    <property type="match status" value="1"/>
</dbReference>
<evidence type="ECO:0000256" key="1">
    <source>
        <dbReference type="ARBA" id="ARBA00008754"/>
    </source>
</evidence>
<dbReference type="GO" id="GO:0004751">
    <property type="term" value="F:ribose-5-phosphate isomerase activity"/>
    <property type="evidence" value="ECO:0007669"/>
    <property type="project" value="UniProtKB-EC"/>
</dbReference>
<feature type="active site" description="Proton acceptor" evidence="3">
    <location>
        <position position="65"/>
    </location>
</feature>
<dbReference type="Proteomes" id="UP000824136">
    <property type="component" value="Unassembled WGS sequence"/>
</dbReference>